<dbReference type="GO" id="GO:0004930">
    <property type="term" value="F:G protein-coupled receptor activity"/>
    <property type="evidence" value="ECO:0007669"/>
    <property type="project" value="UniProtKB-KW"/>
</dbReference>
<dbReference type="PRINTS" id="PR00237">
    <property type="entry name" value="GPCRRHODOPSN"/>
</dbReference>
<dbReference type="InterPro" id="IPR017452">
    <property type="entry name" value="GPCR_Rhodpsn_7TM"/>
</dbReference>
<feature type="domain" description="G-protein coupled receptors family 1 profile" evidence="11">
    <location>
        <begin position="38"/>
        <end position="283"/>
    </location>
</feature>
<evidence type="ECO:0000256" key="10">
    <source>
        <dbReference type="SAM" id="Phobius"/>
    </source>
</evidence>
<keyword evidence="5 9" id="KW-0297">G-protein coupled receptor</keyword>
<dbReference type="RefSeq" id="XP_022109792.1">
    <property type="nucleotide sequence ID" value="XM_022254100.1"/>
</dbReference>
<evidence type="ECO:0000256" key="4">
    <source>
        <dbReference type="ARBA" id="ARBA00022989"/>
    </source>
</evidence>
<feature type="transmembrane region" description="Helical" evidence="10">
    <location>
        <begin position="236"/>
        <end position="256"/>
    </location>
</feature>
<feature type="transmembrane region" description="Helical" evidence="10">
    <location>
        <begin position="190"/>
        <end position="215"/>
    </location>
</feature>
<dbReference type="Pfam" id="PF00001">
    <property type="entry name" value="7tm_1"/>
    <property type="match status" value="1"/>
</dbReference>
<evidence type="ECO:0000256" key="7">
    <source>
        <dbReference type="ARBA" id="ARBA00023170"/>
    </source>
</evidence>
<sequence>MDSLDNSSVCHGEVCTSYSERQVFAAIFGIISVVGTVDNALVIAAVILSRKLRNATNMFVLNLSIADFLTCIYTIPINVFAVLNEDDWPLPNAPCKLAGFLLVLCSSCSLNNLVCIAINRYVMITKSKSTYKKMFRGRQTLAGIILTWLVPLAGTLFPAWSGIMETGFNPDSSLCTWAPAGPKHVHAYPFILFALSVPIQVFLIFLSYISIFCHVHSHTKRVRRNSNHQIQVTKNLALVVFVFMLCYVPSSVHLLFSIPNHVWFWHLSSAFLLANSCVNPFIYAAKLPNFRVVFCCIIHGKWKDIPEKISCRFCM</sequence>
<keyword evidence="8 9" id="KW-0807">Transducer</keyword>
<keyword evidence="12" id="KW-1185">Reference proteome</keyword>
<keyword evidence="7 9" id="KW-0675">Receptor</keyword>
<comment type="similarity">
    <text evidence="9">Belongs to the G-protein coupled receptor 1 family.</text>
</comment>
<dbReference type="CDD" id="cd00637">
    <property type="entry name" value="7tm_classA_rhodopsin-like"/>
    <property type="match status" value="1"/>
</dbReference>
<evidence type="ECO:0000256" key="9">
    <source>
        <dbReference type="RuleBase" id="RU000688"/>
    </source>
</evidence>
<dbReference type="AlphaFoldDB" id="A0A8B7ZXH1"/>
<dbReference type="PANTHER" id="PTHR24228:SF72">
    <property type="entry name" value="G-PROTEIN COUPLED RECEPTORS FAMILY 1 PROFILE DOMAIN-CONTAINING PROTEIN"/>
    <property type="match status" value="1"/>
</dbReference>
<feature type="transmembrane region" description="Helical" evidence="10">
    <location>
        <begin position="140"/>
        <end position="160"/>
    </location>
</feature>
<keyword evidence="4 10" id="KW-1133">Transmembrane helix</keyword>
<evidence type="ECO:0000256" key="6">
    <source>
        <dbReference type="ARBA" id="ARBA00023136"/>
    </source>
</evidence>
<dbReference type="Proteomes" id="UP000694845">
    <property type="component" value="Unplaced"/>
</dbReference>
<dbReference type="OrthoDB" id="10044919at2759"/>
<feature type="transmembrane region" description="Helical" evidence="10">
    <location>
        <begin position="97"/>
        <end position="119"/>
    </location>
</feature>
<reference evidence="13" key="1">
    <citation type="submission" date="2025-08" db="UniProtKB">
        <authorList>
            <consortium name="RefSeq"/>
        </authorList>
    </citation>
    <scope>IDENTIFICATION</scope>
</reference>
<gene>
    <name evidence="13" type="primary">LOC110989597</name>
</gene>
<feature type="transmembrane region" description="Helical" evidence="10">
    <location>
        <begin position="23"/>
        <end position="47"/>
    </location>
</feature>
<evidence type="ECO:0000256" key="5">
    <source>
        <dbReference type="ARBA" id="ARBA00023040"/>
    </source>
</evidence>
<keyword evidence="6 10" id="KW-0472">Membrane</keyword>
<evidence type="ECO:0000256" key="8">
    <source>
        <dbReference type="ARBA" id="ARBA00023224"/>
    </source>
</evidence>
<dbReference type="PROSITE" id="PS00237">
    <property type="entry name" value="G_PROTEIN_RECEP_F1_1"/>
    <property type="match status" value="1"/>
</dbReference>
<dbReference type="GO" id="GO:0005886">
    <property type="term" value="C:plasma membrane"/>
    <property type="evidence" value="ECO:0007669"/>
    <property type="project" value="UniProtKB-SubCell"/>
</dbReference>
<dbReference type="PANTHER" id="PTHR24228">
    <property type="entry name" value="B2 BRADYKININ RECEPTOR/ANGIOTENSIN II RECEPTOR"/>
    <property type="match status" value="1"/>
</dbReference>
<keyword evidence="3 9" id="KW-0812">Transmembrane</keyword>
<keyword evidence="2" id="KW-1003">Cell membrane</keyword>
<evidence type="ECO:0000256" key="1">
    <source>
        <dbReference type="ARBA" id="ARBA00004651"/>
    </source>
</evidence>
<organism evidence="12 13">
    <name type="scientific">Acanthaster planci</name>
    <name type="common">Crown-of-thorns starfish</name>
    <dbReference type="NCBI Taxonomy" id="133434"/>
    <lineage>
        <taxon>Eukaryota</taxon>
        <taxon>Metazoa</taxon>
        <taxon>Echinodermata</taxon>
        <taxon>Eleutherozoa</taxon>
        <taxon>Asterozoa</taxon>
        <taxon>Asteroidea</taxon>
        <taxon>Valvatacea</taxon>
        <taxon>Valvatida</taxon>
        <taxon>Acanthasteridae</taxon>
        <taxon>Acanthaster</taxon>
    </lineage>
</organism>
<evidence type="ECO:0000313" key="12">
    <source>
        <dbReference type="Proteomes" id="UP000694845"/>
    </source>
</evidence>
<evidence type="ECO:0000256" key="2">
    <source>
        <dbReference type="ARBA" id="ARBA00022475"/>
    </source>
</evidence>
<dbReference type="PROSITE" id="PS50262">
    <property type="entry name" value="G_PROTEIN_RECEP_F1_2"/>
    <property type="match status" value="1"/>
</dbReference>
<evidence type="ECO:0000256" key="3">
    <source>
        <dbReference type="ARBA" id="ARBA00022692"/>
    </source>
</evidence>
<evidence type="ECO:0000313" key="13">
    <source>
        <dbReference type="RefSeq" id="XP_022109792.1"/>
    </source>
</evidence>
<feature type="transmembrane region" description="Helical" evidence="10">
    <location>
        <begin position="59"/>
        <end position="77"/>
    </location>
</feature>
<dbReference type="Gene3D" id="1.20.1070.10">
    <property type="entry name" value="Rhodopsin 7-helix transmembrane proteins"/>
    <property type="match status" value="1"/>
</dbReference>
<name>A0A8B7ZXH1_ACAPL</name>
<dbReference type="SUPFAM" id="SSF81321">
    <property type="entry name" value="Family A G protein-coupled receptor-like"/>
    <property type="match status" value="1"/>
</dbReference>
<dbReference type="SMART" id="SM01381">
    <property type="entry name" value="7TM_GPCR_Srsx"/>
    <property type="match status" value="1"/>
</dbReference>
<dbReference type="InterPro" id="IPR000276">
    <property type="entry name" value="GPCR_Rhodpsn"/>
</dbReference>
<dbReference type="OMA" id="YISIFCH"/>
<dbReference type="GeneID" id="110989597"/>
<accession>A0A8B7ZXH1</accession>
<comment type="subcellular location">
    <subcellularLocation>
        <location evidence="1">Cell membrane</location>
        <topology evidence="1">Multi-pass membrane protein</topology>
    </subcellularLocation>
</comment>
<evidence type="ECO:0000259" key="11">
    <source>
        <dbReference type="PROSITE" id="PS50262"/>
    </source>
</evidence>
<feature type="transmembrane region" description="Helical" evidence="10">
    <location>
        <begin position="262"/>
        <end position="282"/>
    </location>
</feature>
<proteinExistence type="inferred from homology"/>
<protein>
    <submittedName>
        <fullName evidence="13">Melatonin receptor type 1C-like</fullName>
    </submittedName>
</protein>
<dbReference type="KEGG" id="aplc:110989597"/>